<dbReference type="CDD" id="cd00200">
    <property type="entry name" value="WD40"/>
    <property type="match status" value="1"/>
</dbReference>
<keyword evidence="4" id="KW-0539">Nucleus</keyword>
<evidence type="ECO:0000256" key="1">
    <source>
        <dbReference type="ARBA" id="ARBA00004604"/>
    </source>
</evidence>
<dbReference type="InterPro" id="IPR020472">
    <property type="entry name" value="WD40_PAC1"/>
</dbReference>
<evidence type="ECO:0000259" key="7">
    <source>
        <dbReference type="Pfam" id="PF08154"/>
    </source>
</evidence>
<sequence length="530" mass="57654">MSVLLPPPKRQKVYHGVPGPEPESPEPSPNIVVQFVSEDDGTPLAPAINLPANVSREGLEALINKLSPTDEDPVPFSFHVEIPADSATPGAPTRVVISKSIEEDILSHPTKAFTPEDVFIVRCSPQAVFRVRPATRCSSTLSGHTSPILCASFSPTGNLLATGSGDCNARLWDLFTETPSHTLSGHKGWVLCVEWEAMERKLASGGHDGHVRLWDPKTGKPLGDAMKGHSKWVTSLAWEPIHINATAPRLASSSKDGTVRVWNAGTRQLEYALGGHSASVNVVRWGGGGLNGKGVLYTASSDRTVRVWDANGGKPLYTLKDHAHWVTTLTLNTDFILRTGPFDHKGKKPASDTEAQTLALERYNTLLSSTPELLISGSDDHTLFLWSIFPSRTTTTTFSSQAAENGGKLKPLARLTGHQRQVSHVAFSPDGRWAASAAWDNSVRIWEGRTGKFVATLRGHVGAVYRLAWSADSRMLVSASKDTTVKIWDLKTYKLKTDLPGHTDEVYCVDFVADKVVSGGRDRTVKIWKN</sequence>
<dbReference type="FunCoup" id="A0A067P8K0">
    <property type="interactions" value="480"/>
</dbReference>
<dbReference type="GO" id="GO:0005730">
    <property type="term" value="C:nucleolus"/>
    <property type="evidence" value="ECO:0007669"/>
    <property type="project" value="UniProtKB-SubCell"/>
</dbReference>
<dbReference type="Pfam" id="PF00400">
    <property type="entry name" value="WD40"/>
    <property type="match status" value="8"/>
</dbReference>
<evidence type="ECO:0000256" key="4">
    <source>
        <dbReference type="ARBA" id="ARBA00023242"/>
    </source>
</evidence>
<dbReference type="PROSITE" id="PS50082">
    <property type="entry name" value="WD_REPEATS_2"/>
    <property type="match status" value="7"/>
</dbReference>
<protein>
    <recommendedName>
        <fullName evidence="7">NLE domain-containing protein</fullName>
    </recommendedName>
</protein>
<evidence type="ECO:0000256" key="3">
    <source>
        <dbReference type="ARBA" id="ARBA00022737"/>
    </source>
</evidence>
<feature type="repeat" description="WD" evidence="5">
    <location>
        <begin position="457"/>
        <end position="498"/>
    </location>
</feature>
<dbReference type="Pfam" id="PF08154">
    <property type="entry name" value="NLE"/>
    <property type="match status" value="1"/>
</dbReference>
<dbReference type="PRINTS" id="PR00320">
    <property type="entry name" value="GPROTEINBRPT"/>
</dbReference>
<comment type="subcellular location">
    <subcellularLocation>
        <location evidence="1">Nucleus</location>
        <location evidence="1">Nucleolus</location>
    </subcellularLocation>
</comment>
<dbReference type="PANTHER" id="PTHR19848">
    <property type="entry name" value="WD40 REPEAT PROTEIN"/>
    <property type="match status" value="1"/>
</dbReference>
<dbReference type="SMART" id="SM00320">
    <property type="entry name" value="WD40"/>
    <property type="match status" value="8"/>
</dbReference>
<keyword evidence="2 5" id="KW-0853">WD repeat</keyword>
<gene>
    <name evidence="8" type="ORF">JAAARDRAFT_164179</name>
</gene>
<dbReference type="AlphaFoldDB" id="A0A067P8K0"/>
<evidence type="ECO:0000256" key="2">
    <source>
        <dbReference type="ARBA" id="ARBA00022574"/>
    </source>
</evidence>
<dbReference type="InterPro" id="IPR036322">
    <property type="entry name" value="WD40_repeat_dom_sf"/>
</dbReference>
<dbReference type="FunFam" id="2.130.10.10:FF:000464">
    <property type="entry name" value="Ribosome assembly protein 4"/>
    <property type="match status" value="1"/>
</dbReference>
<evidence type="ECO:0000313" key="8">
    <source>
        <dbReference type="EMBL" id="KDQ51089.1"/>
    </source>
</evidence>
<feature type="compositionally biased region" description="Pro residues" evidence="6">
    <location>
        <begin position="19"/>
        <end position="28"/>
    </location>
</feature>
<dbReference type="PANTHER" id="PTHR19848:SF0">
    <property type="entry name" value="NOTCHLESS PROTEIN HOMOLOG 1"/>
    <property type="match status" value="1"/>
</dbReference>
<dbReference type="PROSITE" id="PS50294">
    <property type="entry name" value="WD_REPEATS_REGION"/>
    <property type="match status" value="7"/>
</dbReference>
<feature type="repeat" description="WD" evidence="5">
    <location>
        <begin position="141"/>
        <end position="182"/>
    </location>
</feature>
<feature type="region of interest" description="Disordered" evidence="6">
    <location>
        <begin position="1"/>
        <end position="29"/>
    </location>
</feature>
<feature type="repeat" description="WD" evidence="5">
    <location>
        <begin position="415"/>
        <end position="456"/>
    </location>
</feature>
<reference evidence="9" key="1">
    <citation type="journal article" date="2014" name="Proc. Natl. Acad. Sci. U.S.A.">
        <title>Extensive sampling of basidiomycete genomes demonstrates inadequacy of the white-rot/brown-rot paradigm for wood decay fungi.</title>
        <authorList>
            <person name="Riley R."/>
            <person name="Salamov A.A."/>
            <person name="Brown D.W."/>
            <person name="Nagy L.G."/>
            <person name="Floudas D."/>
            <person name="Held B.W."/>
            <person name="Levasseur A."/>
            <person name="Lombard V."/>
            <person name="Morin E."/>
            <person name="Otillar R."/>
            <person name="Lindquist E.A."/>
            <person name="Sun H."/>
            <person name="LaButti K.M."/>
            <person name="Schmutz J."/>
            <person name="Jabbour D."/>
            <person name="Luo H."/>
            <person name="Baker S.E."/>
            <person name="Pisabarro A.G."/>
            <person name="Walton J.D."/>
            <person name="Blanchette R.A."/>
            <person name="Henrissat B."/>
            <person name="Martin F."/>
            <person name="Cullen D."/>
            <person name="Hibbett D.S."/>
            <person name="Grigoriev I.V."/>
        </authorList>
    </citation>
    <scope>NUCLEOTIDE SEQUENCE [LARGE SCALE GENOMIC DNA]</scope>
    <source>
        <strain evidence="9">MUCL 33604</strain>
    </source>
</reference>
<keyword evidence="9" id="KW-1185">Reference proteome</keyword>
<dbReference type="OrthoDB" id="10267436at2759"/>
<feature type="repeat" description="WD" evidence="5">
    <location>
        <begin position="273"/>
        <end position="318"/>
    </location>
</feature>
<dbReference type="Proteomes" id="UP000027265">
    <property type="component" value="Unassembled WGS sequence"/>
</dbReference>
<dbReference type="Gene3D" id="2.130.10.10">
    <property type="entry name" value="YVTN repeat-like/Quinoprotein amine dehydrogenase"/>
    <property type="match status" value="1"/>
</dbReference>
<organism evidence="8 9">
    <name type="scientific">Jaapia argillacea MUCL 33604</name>
    <dbReference type="NCBI Taxonomy" id="933084"/>
    <lineage>
        <taxon>Eukaryota</taxon>
        <taxon>Fungi</taxon>
        <taxon>Dikarya</taxon>
        <taxon>Basidiomycota</taxon>
        <taxon>Agaricomycotina</taxon>
        <taxon>Agaricomycetes</taxon>
        <taxon>Agaricomycetidae</taxon>
        <taxon>Jaapiales</taxon>
        <taxon>Jaapiaceae</taxon>
        <taxon>Jaapia</taxon>
    </lineage>
</organism>
<dbReference type="HOGENOM" id="CLU_000288_57_16_1"/>
<dbReference type="InterPro" id="IPR015943">
    <property type="entry name" value="WD40/YVTN_repeat-like_dom_sf"/>
</dbReference>
<dbReference type="InterPro" id="IPR019775">
    <property type="entry name" value="WD40_repeat_CS"/>
</dbReference>
<dbReference type="InterPro" id="IPR012972">
    <property type="entry name" value="NLE"/>
</dbReference>
<feature type="repeat" description="WD" evidence="5">
    <location>
        <begin position="183"/>
        <end position="224"/>
    </location>
</feature>
<proteinExistence type="predicted"/>
<name>A0A067P8K0_9AGAM</name>
<feature type="domain" description="NLE" evidence="7">
    <location>
        <begin position="31"/>
        <end position="81"/>
    </location>
</feature>
<dbReference type="GO" id="GO:0000027">
    <property type="term" value="P:ribosomal large subunit assembly"/>
    <property type="evidence" value="ECO:0007669"/>
    <property type="project" value="TreeGrafter"/>
</dbReference>
<keyword evidence="3" id="KW-0677">Repeat</keyword>
<dbReference type="EMBL" id="KL197752">
    <property type="protein sequence ID" value="KDQ51089.1"/>
    <property type="molecule type" value="Genomic_DNA"/>
</dbReference>
<evidence type="ECO:0000256" key="5">
    <source>
        <dbReference type="PROSITE-ProRule" id="PRU00221"/>
    </source>
</evidence>
<dbReference type="PROSITE" id="PS00678">
    <property type="entry name" value="WD_REPEATS_1"/>
    <property type="match status" value="2"/>
</dbReference>
<feature type="repeat" description="WD" evidence="5">
    <location>
        <begin position="226"/>
        <end position="272"/>
    </location>
</feature>
<dbReference type="SUPFAM" id="SSF50978">
    <property type="entry name" value="WD40 repeat-like"/>
    <property type="match status" value="1"/>
</dbReference>
<feature type="repeat" description="WD" evidence="5">
    <location>
        <begin position="499"/>
        <end position="530"/>
    </location>
</feature>
<evidence type="ECO:0000256" key="6">
    <source>
        <dbReference type="SAM" id="MobiDB-lite"/>
    </source>
</evidence>
<evidence type="ECO:0000313" key="9">
    <source>
        <dbReference type="Proteomes" id="UP000027265"/>
    </source>
</evidence>
<accession>A0A067P8K0</accession>
<dbReference type="STRING" id="933084.A0A067P8K0"/>
<dbReference type="InterPro" id="IPR001680">
    <property type="entry name" value="WD40_rpt"/>
</dbReference>
<dbReference type="InParanoid" id="A0A067P8K0"/>